<dbReference type="Proteomes" id="UP000183810">
    <property type="component" value="Chromosome"/>
</dbReference>
<name>A0A1J0VKU2_9NOCA</name>
<reference evidence="1" key="1">
    <citation type="submission" date="2016-11" db="EMBL/GenBank/DDBJ databases">
        <authorList>
            <person name="Jaros S."/>
            <person name="Januszkiewicz K."/>
            <person name="Wedrychowicz H."/>
        </authorList>
    </citation>
    <scope>NUCLEOTIDE SEQUENCE [LARGE SCALE GENOMIC DNA]</scope>
    <source>
        <strain evidence="1">Y48</strain>
    </source>
</reference>
<sequence length="151" mass="16190">MGSGRPPTTRIVRLPKAFDWLFRRGLLKSPNGKRLAMICIDHWNGREPTASIQAPEKPRAAVTHDRAAVASWTFGGVAAGSGAAAMNMAAVLVATDIADSPAWTSELLDDYHGRIDLDLHIAQIAYSGGEISRLRIAMALPTRIDLTADTG</sequence>
<evidence type="ECO:0000313" key="2">
    <source>
        <dbReference type="Proteomes" id="UP000183810"/>
    </source>
</evidence>
<dbReference type="AlphaFoldDB" id="A0A1J0VKU2"/>
<keyword evidence="2" id="KW-1185">Reference proteome</keyword>
<protein>
    <submittedName>
        <fullName evidence="1">Uncharacterized protein</fullName>
    </submittedName>
</protein>
<accession>A0A1J0VKU2</accession>
<gene>
    <name evidence="1" type="ORF">BOX37_00015</name>
</gene>
<organism evidence="1 2">
    <name type="scientific">Nocardia mangyaensis</name>
    <dbReference type="NCBI Taxonomy" id="2213200"/>
    <lineage>
        <taxon>Bacteria</taxon>
        <taxon>Bacillati</taxon>
        <taxon>Actinomycetota</taxon>
        <taxon>Actinomycetes</taxon>
        <taxon>Mycobacteriales</taxon>
        <taxon>Nocardiaceae</taxon>
        <taxon>Nocardia</taxon>
    </lineage>
</organism>
<proteinExistence type="predicted"/>
<dbReference type="RefSeq" id="WP_071925652.1">
    <property type="nucleotide sequence ID" value="NZ_CP018082.1"/>
</dbReference>
<dbReference type="EMBL" id="CP018082">
    <property type="protein sequence ID" value="APE32634.1"/>
    <property type="molecule type" value="Genomic_DNA"/>
</dbReference>
<dbReference type="KEGG" id="nsl:BOX37_00015"/>
<evidence type="ECO:0000313" key="1">
    <source>
        <dbReference type="EMBL" id="APE32634.1"/>
    </source>
</evidence>